<comment type="caution">
    <text evidence="5">The sequence shown here is derived from an EMBL/GenBank/DDBJ whole genome shotgun (WGS) entry which is preliminary data.</text>
</comment>
<dbReference type="InterPro" id="IPR007419">
    <property type="entry name" value="BFD-like_2Fe2S-bd_dom"/>
</dbReference>
<dbReference type="SUPFAM" id="SSF51905">
    <property type="entry name" value="FAD/NAD(P)-binding domain"/>
    <property type="match status" value="1"/>
</dbReference>
<evidence type="ECO:0000259" key="3">
    <source>
        <dbReference type="Pfam" id="PF04324"/>
    </source>
</evidence>
<gene>
    <name evidence="5" type="ORF">ACEG43_42460</name>
</gene>
<dbReference type="PIRSF" id="PIRSF037495">
    <property type="entry name" value="Opine_OX_OoxA/HcnB"/>
    <property type="match status" value="1"/>
</dbReference>
<organism evidence="5 6">
    <name type="scientific">Streptomyces aureus</name>
    <dbReference type="NCBI Taxonomy" id="193461"/>
    <lineage>
        <taxon>Bacteria</taxon>
        <taxon>Bacillati</taxon>
        <taxon>Actinomycetota</taxon>
        <taxon>Actinomycetes</taxon>
        <taxon>Kitasatosporales</taxon>
        <taxon>Streptomycetaceae</taxon>
        <taxon>Streptomyces</taxon>
    </lineage>
</organism>
<evidence type="ECO:0000259" key="4">
    <source>
        <dbReference type="Pfam" id="PF07992"/>
    </source>
</evidence>
<dbReference type="InterPro" id="IPR023753">
    <property type="entry name" value="FAD/NAD-binding_dom"/>
</dbReference>
<dbReference type="RefSeq" id="WP_372566655.1">
    <property type="nucleotide sequence ID" value="NZ_JBGOSP010000043.1"/>
</dbReference>
<feature type="region of interest" description="Disordered" evidence="2">
    <location>
        <begin position="464"/>
        <end position="487"/>
    </location>
</feature>
<dbReference type="Pfam" id="PF07992">
    <property type="entry name" value="Pyr_redox_2"/>
    <property type="match status" value="1"/>
</dbReference>
<dbReference type="Pfam" id="PF04324">
    <property type="entry name" value="Fer2_BFD"/>
    <property type="match status" value="1"/>
</dbReference>
<dbReference type="InterPro" id="IPR051691">
    <property type="entry name" value="Metab_Enz_Cyan_OpOx_G3PDH"/>
</dbReference>
<sequence>MFDLAIVGAGPAGMSAALTAADHGLTVVVVDEQQRAGGQIFRQPPEDFSGSVLHPTAGYGWATDLIRRFETDTRLTTEFGWSAIGVLSDDTEPDCLRVAINHPEHGTRVLGTRRLLIATGAYDLPVAFPGWTLPGVMTAGGVQTLVKAQKIAPVGDVVLAGAHPLLLLVADLLVRDGVPVREVAFAQSIPTPAEMLHALGAVPGHLRMLAETGAILARLTRKGIRVSPRTIVTAAHGTDRVSRVELARVNRQWKVTGTPRQVPSSHLVLGYGFSASTELARQIGCDLVYDSPRGGWVVAHDERLQTSVPHVFVAGEPTGVAGADQSRAEGALAALGVAVSLGCAVPRAAFTEAERHIRKATQFSTVVQRMFEPVREALGDLATRETTICRCELVTRDTLDDFLEASPFVSSVNAVKLSCRTGMGPCQGRYCENSVGAILATARKQPIGLGGRFSAHLPIKPVPVGDLQALDAPPEQSEPNDPGTPPH</sequence>
<dbReference type="Gene3D" id="1.10.10.1100">
    <property type="entry name" value="BFD-like [2Fe-2S]-binding domain"/>
    <property type="match status" value="1"/>
</dbReference>
<dbReference type="Proteomes" id="UP001571476">
    <property type="component" value="Unassembled WGS sequence"/>
</dbReference>
<dbReference type="PANTHER" id="PTHR42949">
    <property type="entry name" value="ANAEROBIC GLYCEROL-3-PHOSPHATE DEHYDROGENASE SUBUNIT B"/>
    <property type="match status" value="1"/>
</dbReference>
<keyword evidence="6" id="KW-1185">Reference proteome</keyword>
<evidence type="ECO:0000256" key="1">
    <source>
        <dbReference type="ARBA" id="ARBA00023002"/>
    </source>
</evidence>
<accession>A0ABV4SWY7</accession>
<dbReference type="PRINTS" id="PR00368">
    <property type="entry name" value="FADPNR"/>
</dbReference>
<dbReference type="CDD" id="cd19946">
    <property type="entry name" value="GlpA-like_Fer2_BFD-like"/>
    <property type="match status" value="1"/>
</dbReference>
<dbReference type="InterPro" id="IPR017224">
    <property type="entry name" value="Opine_Oxase_asu/HCN_bsu"/>
</dbReference>
<proteinExistence type="predicted"/>
<evidence type="ECO:0000313" key="6">
    <source>
        <dbReference type="Proteomes" id="UP001571476"/>
    </source>
</evidence>
<dbReference type="PANTHER" id="PTHR42949:SF3">
    <property type="entry name" value="ANAEROBIC GLYCEROL-3-PHOSPHATE DEHYDROGENASE SUBUNIT B"/>
    <property type="match status" value="1"/>
</dbReference>
<name>A0ABV4SWY7_9ACTN</name>
<feature type="domain" description="FAD/NAD(P)-binding" evidence="4">
    <location>
        <begin position="2"/>
        <end position="318"/>
    </location>
</feature>
<dbReference type="InterPro" id="IPR041854">
    <property type="entry name" value="BFD-like_2Fe2S-bd_dom_sf"/>
</dbReference>
<reference evidence="5 6" key="1">
    <citation type="submission" date="2024-08" db="EMBL/GenBank/DDBJ databases">
        <title>Genome sequence of Streptomyces aureus CACIA-1.46HGO.</title>
        <authorList>
            <person name="Evangelista-Martinez Z."/>
        </authorList>
    </citation>
    <scope>NUCLEOTIDE SEQUENCE [LARGE SCALE GENOMIC DNA]</scope>
    <source>
        <strain evidence="5 6">CACIA-1.46HGO</strain>
    </source>
</reference>
<dbReference type="PRINTS" id="PR00469">
    <property type="entry name" value="PNDRDTASEII"/>
</dbReference>
<dbReference type="Gene3D" id="3.50.50.60">
    <property type="entry name" value="FAD/NAD(P)-binding domain"/>
    <property type="match status" value="3"/>
</dbReference>
<evidence type="ECO:0000313" key="5">
    <source>
        <dbReference type="EMBL" id="MFA3842741.1"/>
    </source>
</evidence>
<dbReference type="InterPro" id="IPR036188">
    <property type="entry name" value="FAD/NAD-bd_sf"/>
</dbReference>
<protein>
    <submittedName>
        <fullName evidence="5">FAD-dependent oxidoreductase</fullName>
    </submittedName>
</protein>
<dbReference type="EMBL" id="JBGOSP010000043">
    <property type="protein sequence ID" value="MFA3842741.1"/>
    <property type="molecule type" value="Genomic_DNA"/>
</dbReference>
<feature type="domain" description="BFD-like [2Fe-2S]-binding" evidence="3">
    <location>
        <begin position="388"/>
        <end position="440"/>
    </location>
</feature>
<evidence type="ECO:0000256" key="2">
    <source>
        <dbReference type="SAM" id="MobiDB-lite"/>
    </source>
</evidence>
<keyword evidence="1" id="KW-0560">Oxidoreductase</keyword>